<dbReference type="GO" id="GO:0016603">
    <property type="term" value="F:glutaminyl-peptide cyclotransferase activity"/>
    <property type="evidence" value="ECO:0007669"/>
    <property type="project" value="InterPro"/>
</dbReference>
<keyword evidence="3" id="KW-0862">Zinc</keyword>
<dbReference type="SUPFAM" id="SSF53187">
    <property type="entry name" value="Zn-dependent exopeptidases"/>
    <property type="match status" value="1"/>
</dbReference>
<dbReference type="AlphaFoldDB" id="A0A5C2SRI1"/>
<evidence type="ECO:0000256" key="1">
    <source>
        <dbReference type="ARBA" id="ARBA00022679"/>
    </source>
</evidence>
<evidence type="ECO:0000256" key="3">
    <source>
        <dbReference type="RuleBase" id="RU361240"/>
    </source>
</evidence>
<dbReference type="Pfam" id="PF04389">
    <property type="entry name" value="Peptidase_M28"/>
    <property type="match status" value="1"/>
</dbReference>
<dbReference type="EC" id="3.4.-.-" evidence="3"/>
<keyword evidence="1" id="KW-0808">Transferase</keyword>
<dbReference type="PANTHER" id="PTHR12283">
    <property type="entry name" value="GLUTAMINYL-PEPTIDE CYCLOTRANSFERASE"/>
    <property type="match status" value="1"/>
</dbReference>
<name>A0A5C2SRI1_9APHY</name>
<proteinExistence type="inferred from homology"/>
<dbReference type="CDD" id="cd03880">
    <property type="entry name" value="M28_QC_like"/>
    <property type="match status" value="1"/>
</dbReference>
<organism evidence="5 6">
    <name type="scientific">Lentinus tigrinus ALCF2SS1-6</name>
    <dbReference type="NCBI Taxonomy" id="1328759"/>
    <lineage>
        <taxon>Eukaryota</taxon>
        <taxon>Fungi</taxon>
        <taxon>Dikarya</taxon>
        <taxon>Basidiomycota</taxon>
        <taxon>Agaricomycotina</taxon>
        <taxon>Agaricomycetes</taxon>
        <taxon>Polyporales</taxon>
        <taxon>Polyporaceae</taxon>
        <taxon>Lentinus</taxon>
    </lineage>
</organism>
<dbReference type="FunFam" id="3.40.630.10:FF:000081">
    <property type="entry name" value="Peptide hydrolase"/>
    <property type="match status" value="1"/>
</dbReference>
<keyword evidence="3" id="KW-0378">Hydrolase</keyword>
<keyword evidence="3" id="KW-0479">Metal-binding</keyword>
<evidence type="ECO:0000313" key="6">
    <source>
        <dbReference type="Proteomes" id="UP000313359"/>
    </source>
</evidence>
<feature type="domain" description="Peptidase M28" evidence="4">
    <location>
        <begin position="122"/>
        <end position="379"/>
    </location>
</feature>
<evidence type="ECO:0000259" key="4">
    <source>
        <dbReference type="Pfam" id="PF04389"/>
    </source>
</evidence>
<dbReference type="GO" id="GO:0008270">
    <property type="term" value="F:zinc ion binding"/>
    <property type="evidence" value="ECO:0007669"/>
    <property type="project" value="TreeGrafter"/>
</dbReference>
<reference evidence="5" key="1">
    <citation type="journal article" date="2018" name="Genome Biol. Evol.">
        <title>Genomics and development of Lentinus tigrinus, a white-rot wood-decaying mushroom with dimorphic fruiting bodies.</title>
        <authorList>
            <person name="Wu B."/>
            <person name="Xu Z."/>
            <person name="Knudson A."/>
            <person name="Carlson A."/>
            <person name="Chen N."/>
            <person name="Kovaka S."/>
            <person name="LaButti K."/>
            <person name="Lipzen A."/>
            <person name="Pennachio C."/>
            <person name="Riley R."/>
            <person name="Schakwitz W."/>
            <person name="Umezawa K."/>
            <person name="Ohm R.A."/>
            <person name="Grigoriev I.V."/>
            <person name="Nagy L.G."/>
            <person name="Gibbons J."/>
            <person name="Hibbett D."/>
        </authorList>
    </citation>
    <scope>NUCLEOTIDE SEQUENCE [LARGE SCALE GENOMIC DNA]</scope>
    <source>
        <strain evidence="5">ALCF2SS1-6</strain>
    </source>
</reference>
<dbReference type="InterPro" id="IPR037457">
    <property type="entry name" value="M28_QC"/>
</dbReference>
<keyword evidence="6" id="KW-1185">Reference proteome</keyword>
<dbReference type="PANTHER" id="PTHR12283:SF6">
    <property type="entry name" value="GLUTAMINYL-PEPTIDE CYCLOTRANSFERASE-RELATED"/>
    <property type="match status" value="1"/>
</dbReference>
<evidence type="ECO:0000256" key="2">
    <source>
        <dbReference type="ARBA" id="ARBA00023315"/>
    </source>
</evidence>
<dbReference type="GO" id="GO:0006508">
    <property type="term" value="P:proteolysis"/>
    <property type="evidence" value="ECO:0007669"/>
    <property type="project" value="UniProtKB-KW"/>
</dbReference>
<keyword evidence="2" id="KW-0012">Acyltransferase</keyword>
<sequence>MSCAGPGRPSLWRFSRIWSFSLLGLVVFSLTCDGYKLGPRDFTPLSSKAIASLVASPDPVRNVDPHNPNSHLSKILIPRPPDTENNTMVKDYIANAMKKLNWHVEEDTFNDTTPYGIRRFTNIIATKDPKASRRVVLSAHFDSKFFATYPQNQACFLGATDSAAPCAFMLDLAEALDPLLNERQARLEEGEEDDEDLAETTLQLVFFDGEEAFKDWTATDSIYGARHLAQKWSTTYIQPHEKRRLLPASETELGTIEHLILLDLLGAPHPQIRSSFVDTAWLFDKIASAEKRLADSGAFDYGKDGVKTEEQFTPFFVPRDGPQYNFGGIEDDHIPFLRLGVDVLHVIASPFPRVWHTLKDDASALDIPTMRRWNLILRVFMSEYLNLKPHESSQGEGEDIRVARSEDELVSIIPAEFG</sequence>
<dbReference type="GO" id="GO:0008233">
    <property type="term" value="F:peptidase activity"/>
    <property type="evidence" value="ECO:0007669"/>
    <property type="project" value="UniProtKB-KW"/>
</dbReference>
<keyword evidence="3" id="KW-0645">Protease</keyword>
<evidence type="ECO:0000313" key="5">
    <source>
        <dbReference type="EMBL" id="RPD66475.1"/>
    </source>
</evidence>
<dbReference type="Proteomes" id="UP000313359">
    <property type="component" value="Unassembled WGS sequence"/>
</dbReference>
<comment type="similarity">
    <text evidence="3">Belongs to the peptidase M28 family.</text>
</comment>
<dbReference type="Gene3D" id="3.40.630.10">
    <property type="entry name" value="Zn peptidases"/>
    <property type="match status" value="1"/>
</dbReference>
<protein>
    <recommendedName>
        <fullName evidence="3">Peptide hydrolase</fullName>
        <ecNumber evidence="3">3.4.-.-</ecNumber>
    </recommendedName>
</protein>
<accession>A0A5C2SRI1</accession>
<dbReference type="EMBL" id="ML122251">
    <property type="protein sequence ID" value="RPD66475.1"/>
    <property type="molecule type" value="Genomic_DNA"/>
</dbReference>
<dbReference type="InterPro" id="IPR007484">
    <property type="entry name" value="Peptidase_M28"/>
</dbReference>
<dbReference type="STRING" id="1328759.A0A5C2SRI1"/>
<dbReference type="OrthoDB" id="3907302at2759"/>
<dbReference type="InterPro" id="IPR040234">
    <property type="entry name" value="QC/QCL"/>
</dbReference>
<gene>
    <name evidence="5" type="ORF">L227DRAFT_493041</name>
</gene>